<evidence type="ECO:0000256" key="7">
    <source>
        <dbReference type="ARBA" id="ARBA00022989"/>
    </source>
</evidence>
<evidence type="ECO:0000256" key="1">
    <source>
        <dbReference type="ARBA" id="ARBA00004651"/>
    </source>
</evidence>
<dbReference type="Gene3D" id="6.10.340.10">
    <property type="match status" value="1"/>
</dbReference>
<comment type="subcellular location">
    <subcellularLocation>
        <location evidence="1">Cell membrane</location>
        <topology evidence="1">Multi-pass membrane protein</topology>
    </subcellularLocation>
</comment>
<evidence type="ECO:0000259" key="10">
    <source>
        <dbReference type="PROSITE" id="PS50885"/>
    </source>
</evidence>
<evidence type="ECO:0000313" key="12">
    <source>
        <dbReference type="Proteomes" id="UP001280629"/>
    </source>
</evidence>
<keyword evidence="4 11" id="KW-0808">Transferase</keyword>
<evidence type="ECO:0000256" key="8">
    <source>
        <dbReference type="ARBA" id="ARBA00023136"/>
    </source>
</evidence>
<protein>
    <submittedName>
        <fullName evidence="11">Sensor histidine kinase</fullName>
        <ecNumber evidence="11">2.7.13.3</ecNumber>
    </submittedName>
</protein>
<keyword evidence="7 9" id="KW-1133">Transmembrane helix</keyword>
<evidence type="ECO:0000313" key="11">
    <source>
        <dbReference type="EMBL" id="MDW0109676.1"/>
    </source>
</evidence>
<dbReference type="PROSITE" id="PS50885">
    <property type="entry name" value="HAMP"/>
    <property type="match status" value="1"/>
</dbReference>
<dbReference type="EMBL" id="JAUBDH010000003">
    <property type="protein sequence ID" value="MDW0109676.1"/>
    <property type="molecule type" value="Genomic_DNA"/>
</dbReference>
<dbReference type="InterPro" id="IPR051552">
    <property type="entry name" value="HptR"/>
</dbReference>
<dbReference type="InterPro" id="IPR036890">
    <property type="entry name" value="HATPase_C_sf"/>
</dbReference>
<dbReference type="GO" id="GO:0004673">
    <property type="term" value="F:protein histidine kinase activity"/>
    <property type="evidence" value="ECO:0007669"/>
    <property type="project" value="UniProtKB-EC"/>
</dbReference>
<dbReference type="EC" id="2.7.13.3" evidence="11"/>
<dbReference type="InterPro" id="IPR003660">
    <property type="entry name" value="HAMP_dom"/>
</dbReference>
<evidence type="ECO:0000256" key="9">
    <source>
        <dbReference type="SAM" id="Phobius"/>
    </source>
</evidence>
<dbReference type="SMART" id="SM00387">
    <property type="entry name" value="HATPase_c"/>
    <property type="match status" value="1"/>
</dbReference>
<dbReference type="Gene3D" id="3.30.565.10">
    <property type="entry name" value="Histidine kinase-like ATPase, C-terminal domain"/>
    <property type="match status" value="1"/>
</dbReference>
<dbReference type="Pfam" id="PF02518">
    <property type="entry name" value="HATPase_c"/>
    <property type="match status" value="1"/>
</dbReference>
<keyword evidence="12" id="KW-1185">Reference proteome</keyword>
<name>A0ABU4FYD8_9BACL</name>
<evidence type="ECO:0000256" key="4">
    <source>
        <dbReference type="ARBA" id="ARBA00022679"/>
    </source>
</evidence>
<dbReference type="InterPro" id="IPR003594">
    <property type="entry name" value="HATPase_dom"/>
</dbReference>
<dbReference type="RefSeq" id="WP_317935221.1">
    <property type="nucleotide sequence ID" value="NZ_JAUBDH010000003.1"/>
</dbReference>
<dbReference type="Pfam" id="PF06580">
    <property type="entry name" value="His_kinase"/>
    <property type="match status" value="1"/>
</dbReference>
<accession>A0ABU4FYD8</accession>
<dbReference type="Gene3D" id="3.30.450.20">
    <property type="entry name" value="PAS domain"/>
    <property type="match status" value="1"/>
</dbReference>
<feature type="transmembrane region" description="Helical" evidence="9">
    <location>
        <begin position="292"/>
        <end position="312"/>
    </location>
</feature>
<organism evidence="11 12">
    <name type="scientific">Sporosarcina aquimarina</name>
    <dbReference type="NCBI Taxonomy" id="114975"/>
    <lineage>
        <taxon>Bacteria</taxon>
        <taxon>Bacillati</taxon>
        <taxon>Bacillota</taxon>
        <taxon>Bacilli</taxon>
        <taxon>Bacillales</taxon>
        <taxon>Caryophanaceae</taxon>
        <taxon>Sporosarcina</taxon>
    </lineage>
</organism>
<dbReference type="Pfam" id="PF00672">
    <property type="entry name" value="HAMP"/>
    <property type="match status" value="1"/>
</dbReference>
<gene>
    <name evidence="11" type="ORF">QT716_06355</name>
</gene>
<dbReference type="InterPro" id="IPR010559">
    <property type="entry name" value="Sig_transdc_His_kin_internal"/>
</dbReference>
<evidence type="ECO:0000256" key="5">
    <source>
        <dbReference type="ARBA" id="ARBA00022692"/>
    </source>
</evidence>
<dbReference type="Proteomes" id="UP001280629">
    <property type="component" value="Unassembled WGS sequence"/>
</dbReference>
<reference evidence="11 12" key="1">
    <citation type="submission" date="2023-06" db="EMBL/GenBank/DDBJ databases">
        <title>Sporosarcina sp. nov., isolated from Korean traditional fermented seafood 'Jeotgal'.</title>
        <authorList>
            <person name="Yang A.-I."/>
            <person name="Shin N.-R."/>
        </authorList>
    </citation>
    <scope>NUCLEOTIDE SEQUENCE [LARGE SCALE GENOMIC DNA]</scope>
    <source>
        <strain evidence="11 12">KCTC3840</strain>
    </source>
</reference>
<dbReference type="CDD" id="cd06225">
    <property type="entry name" value="HAMP"/>
    <property type="match status" value="1"/>
</dbReference>
<dbReference type="InterPro" id="IPR033479">
    <property type="entry name" value="dCache_1"/>
</dbReference>
<proteinExistence type="predicted"/>
<comment type="caution">
    <text evidence="11">The sequence shown here is derived from an EMBL/GenBank/DDBJ whole genome shotgun (WGS) entry which is preliminary data.</text>
</comment>
<dbReference type="Pfam" id="PF02743">
    <property type="entry name" value="dCache_1"/>
    <property type="match status" value="1"/>
</dbReference>
<dbReference type="SUPFAM" id="SSF55874">
    <property type="entry name" value="ATPase domain of HSP90 chaperone/DNA topoisomerase II/histidine kinase"/>
    <property type="match status" value="1"/>
</dbReference>
<keyword evidence="2" id="KW-1003">Cell membrane</keyword>
<dbReference type="PANTHER" id="PTHR42713">
    <property type="entry name" value="HISTIDINE KINASE-RELATED"/>
    <property type="match status" value="1"/>
</dbReference>
<feature type="domain" description="HAMP" evidence="10">
    <location>
        <begin position="313"/>
        <end position="365"/>
    </location>
</feature>
<keyword evidence="3" id="KW-0597">Phosphoprotein</keyword>
<sequence length="578" mass="64974">MRIFQSETTQKLRVQIALRYIIASALTLLHMAGILYASISSILLSESAKSTKSAVNKSGMYIDLYIDRLQAVSSLLAENPQLVRYLSDTERAPDVKDDLLKTIDTTLASDDFIKSIIVVSKDGQILSNESGLTMSKSTNMMQETWYRSAIMNGGQAFLTSARMQDFTMDKDTWVISISREITDQAGNNRGVLLIDLDYEVIEDYLANLDLGKEGFSFILNEKNEVVYHENPEYFQNKGKMKELQAIVEDQAGYDSNQNTLTYTHSLRNADWLLVSVSSQDSLQAIKKQLLEIFFWVGLASLAIATTSIYLFAGKITAPFQKLERAMQEIETGLHEIPVDESGCYEAQSLTRHFNTMTHKIDKLLSEITEKEKHLRTSEISALHSQINPHFLYNTLDTIVWMAEFGDHEKVIDLTKALASFFRLSLSGGSELTTVENELKHVEHYLFIQKERYGDKLHYQIQSDEHSKNLEIPKLIVQPIVENALYHGIRGLSSNGFIDIQAASAGDLLTFTIRDNGEGFKPGSQEDSNEKTTTKLGGVGIRNVDERIKLYYGNSYGVRVESTVGEGTTVQIQLKTSLT</sequence>
<feature type="transmembrane region" description="Helical" evidence="9">
    <location>
        <begin position="20"/>
        <end position="44"/>
    </location>
</feature>
<keyword evidence="5 9" id="KW-0812">Transmembrane</keyword>
<evidence type="ECO:0000256" key="6">
    <source>
        <dbReference type="ARBA" id="ARBA00022777"/>
    </source>
</evidence>
<evidence type="ECO:0000256" key="3">
    <source>
        <dbReference type="ARBA" id="ARBA00022553"/>
    </source>
</evidence>
<dbReference type="CDD" id="cd18773">
    <property type="entry name" value="PDC1_HK_sensor"/>
    <property type="match status" value="1"/>
</dbReference>
<dbReference type="PANTHER" id="PTHR42713:SF2">
    <property type="entry name" value="TWO-COMPONENT SENSOR KINASE YESM"/>
    <property type="match status" value="1"/>
</dbReference>
<keyword evidence="6 11" id="KW-0418">Kinase</keyword>
<keyword evidence="8 9" id="KW-0472">Membrane</keyword>
<evidence type="ECO:0000256" key="2">
    <source>
        <dbReference type="ARBA" id="ARBA00022475"/>
    </source>
</evidence>